<proteinExistence type="predicted"/>
<sequence length="437" mass="51601">MDKSCSQDKRTIVSFTMVKNEADIIEVFVRYNLKFLDHMFISINRPNDETRTILKNLLKEGLPLTLWEDDDPSFEQNKKTTEAYHRISKELNFDAIVFLDADEFIYGDITEIKENIKPGNVYQMDRLEYVYLENVSFNENILEKIKYRRKKYQSAKSLICQDKNDYTNYKIGNGNHYVYYKGKQKIDGKLNLKLAHFPYRSTNQFTNKNILNWLSLMFNNPALLHAENTIGVHWRNSYKYLLDRNLKLSPNDLLSYLYKCTDKESFKEELIFEPLNTKDIDLRYTNLENEKSLQYMLVKDFESALNKIEELKNTQPNTLTNSIYPSKYDSGFIYNEVKLLNNAKVYAQDTLPRIRKIGNEVELSGSIKGISKGKSEEYIEFPKEMAPDRNFQYTNVSSHGSLAYWQVQPNGRLKLLRVTNQNADNLSWYPFHIRWFV</sequence>
<dbReference type="PATRIC" id="fig|1423.173.peg.4404"/>
<evidence type="ECO:0008006" key="3">
    <source>
        <dbReference type="Google" id="ProtNLM"/>
    </source>
</evidence>
<dbReference type="EMBL" id="JXBC01000013">
    <property type="protein sequence ID" value="KIU05860.1"/>
    <property type="molecule type" value="Genomic_DNA"/>
</dbReference>
<evidence type="ECO:0000313" key="1">
    <source>
        <dbReference type="EMBL" id="KIU05860.1"/>
    </source>
</evidence>
<gene>
    <name evidence="1" type="ORF">SC09_contig4orf00788</name>
</gene>
<accession>A0A0D1KBW2</accession>
<dbReference type="AlphaFoldDB" id="A0A0D1KBW2"/>
<evidence type="ECO:0000313" key="2">
    <source>
        <dbReference type="Proteomes" id="UP000032247"/>
    </source>
</evidence>
<dbReference type="Pfam" id="PF13704">
    <property type="entry name" value="Glyco_tranf_2_4"/>
    <property type="match status" value="1"/>
</dbReference>
<reference evidence="1 2" key="1">
    <citation type="submission" date="2014-12" db="EMBL/GenBank/DDBJ databases">
        <title>Comparative genome analysis of Bacillus coagulans HM-08, Clostridium butyricum HM-68, Bacillus subtilis HM-66 and Bacillus licheniformis BL-09.</title>
        <authorList>
            <person name="Zhang H."/>
        </authorList>
    </citation>
    <scope>NUCLEOTIDE SEQUENCE [LARGE SCALE GENOMIC DNA]</scope>
    <source>
        <strain evidence="1 2">HM-66</strain>
    </source>
</reference>
<comment type="caution">
    <text evidence="1">The sequence shown here is derived from an EMBL/GenBank/DDBJ whole genome shotgun (WGS) entry which is preliminary data.</text>
</comment>
<dbReference type="Proteomes" id="UP000032247">
    <property type="component" value="Unassembled WGS sequence"/>
</dbReference>
<protein>
    <recommendedName>
        <fullName evidence="3">Glycosyltransferase family 2 protein</fullName>
    </recommendedName>
</protein>
<name>A0A0D1KBW2_BACIU</name>
<organism evidence="1 2">
    <name type="scientific">Bacillus subtilis</name>
    <dbReference type="NCBI Taxonomy" id="1423"/>
    <lineage>
        <taxon>Bacteria</taxon>
        <taxon>Bacillati</taxon>
        <taxon>Bacillota</taxon>
        <taxon>Bacilli</taxon>
        <taxon>Bacillales</taxon>
        <taxon>Bacillaceae</taxon>
        <taxon>Bacillus</taxon>
    </lineage>
</organism>